<sequence length="184" mass="20876">MSSSGSALASRNITVAPDDIQFIPTRLLDDLMQRRPLTHTVADDLSSFTIVVLRALLIRLCAEGHADTTEEQLLALLSAQCPFELWMNRQQVRDAIKQLAEEAEESDASADSQASTCSRHFAPCVPALHEMLQVNDEQRWEMHRLRAEGRLRHLEDNSESPTAENYYREYIRAVTKMPEDDDHA</sequence>
<organism evidence="1 2">
    <name type="scientific">Polyporus arcularius HHB13444</name>
    <dbReference type="NCBI Taxonomy" id="1314778"/>
    <lineage>
        <taxon>Eukaryota</taxon>
        <taxon>Fungi</taxon>
        <taxon>Dikarya</taxon>
        <taxon>Basidiomycota</taxon>
        <taxon>Agaricomycotina</taxon>
        <taxon>Agaricomycetes</taxon>
        <taxon>Polyporales</taxon>
        <taxon>Polyporaceae</taxon>
        <taxon>Polyporus</taxon>
    </lineage>
</organism>
<proteinExistence type="predicted"/>
<dbReference type="Proteomes" id="UP000308197">
    <property type="component" value="Unassembled WGS sequence"/>
</dbReference>
<accession>A0A5C3Q3H0</accession>
<evidence type="ECO:0000313" key="2">
    <source>
        <dbReference type="Proteomes" id="UP000308197"/>
    </source>
</evidence>
<name>A0A5C3Q3H0_9APHY</name>
<dbReference type="InParanoid" id="A0A5C3Q3H0"/>
<reference evidence="1 2" key="1">
    <citation type="journal article" date="2019" name="Nat. Ecol. Evol.">
        <title>Megaphylogeny resolves global patterns of mushroom evolution.</title>
        <authorList>
            <person name="Varga T."/>
            <person name="Krizsan K."/>
            <person name="Foldi C."/>
            <person name="Dima B."/>
            <person name="Sanchez-Garcia M."/>
            <person name="Sanchez-Ramirez S."/>
            <person name="Szollosi G.J."/>
            <person name="Szarkandi J.G."/>
            <person name="Papp V."/>
            <person name="Albert L."/>
            <person name="Andreopoulos W."/>
            <person name="Angelini C."/>
            <person name="Antonin V."/>
            <person name="Barry K.W."/>
            <person name="Bougher N.L."/>
            <person name="Buchanan P."/>
            <person name="Buyck B."/>
            <person name="Bense V."/>
            <person name="Catcheside P."/>
            <person name="Chovatia M."/>
            <person name="Cooper J."/>
            <person name="Damon W."/>
            <person name="Desjardin D."/>
            <person name="Finy P."/>
            <person name="Geml J."/>
            <person name="Haridas S."/>
            <person name="Hughes K."/>
            <person name="Justo A."/>
            <person name="Karasinski D."/>
            <person name="Kautmanova I."/>
            <person name="Kiss B."/>
            <person name="Kocsube S."/>
            <person name="Kotiranta H."/>
            <person name="LaButti K.M."/>
            <person name="Lechner B.E."/>
            <person name="Liimatainen K."/>
            <person name="Lipzen A."/>
            <person name="Lukacs Z."/>
            <person name="Mihaltcheva S."/>
            <person name="Morgado L.N."/>
            <person name="Niskanen T."/>
            <person name="Noordeloos M.E."/>
            <person name="Ohm R.A."/>
            <person name="Ortiz-Santana B."/>
            <person name="Ovrebo C."/>
            <person name="Racz N."/>
            <person name="Riley R."/>
            <person name="Savchenko A."/>
            <person name="Shiryaev A."/>
            <person name="Soop K."/>
            <person name="Spirin V."/>
            <person name="Szebenyi C."/>
            <person name="Tomsovsky M."/>
            <person name="Tulloss R.E."/>
            <person name="Uehling J."/>
            <person name="Grigoriev I.V."/>
            <person name="Vagvolgyi C."/>
            <person name="Papp T."/>
            <person name="Martin F.M."/>
            <person name="Miettinen O."/>
            <person name="Hibbett D.S."/>
            <person name="Nagy L.G."/>
        </authorList>
    </citation>
    <scope>NUCLEOTIDE SEQUENCE [LARGE SCALE GENOMIC DNA]</scope>
    <source>
        <strain evidence="1 2">HHB13444</strain>
    </source>
</reference>
<protein>
    <submittedName>
        <fullName evidence="1">Uncharacterized protein</fullName>
    </submittedName>
</protein>
<keyword evidence="2" id="KW-1185">Reference proteome</keyword>
<dbReference type="EMBL" id="ML210964">
    <property type="protein sequence ID" value="TFK94920.1"/>
    <property type="molecule type" value="Genomic_DNA"/>
</dbReference>
<evidence type="ECO:0000313" key="1">
    <source>
        <dbReference type="EMBL" id="TFK94920.1"/>
    </source>
</evidence>
<dbReference type="AlphaFoldDB" id="A0A5C3Q3H0"/>
<gene>
    <name evidence="1" type="ORF">K466DRAFT_649102</name>
</gene>